<dbReference type="InParanoid" id="K5VX52"/>
<dbReference type="PRINTS" id="PR00348">
    <property type="entry name" value="UBIQUITIN"/>
</dbReference>
<dbReference type="InterPro" id="IPR029071">
    <property type="entry name" value="Ubiquitin-like_domsf"/>
</dbReference>
<keyword evidence="3" id="KW-1185">Reference proteome</keyword>
<dbReference type="AlphaFoldDB" id="K5VX52"/>
<dbReference type="InterPro" id="IPR050158">
    <property type="entry name" value="Ubiquitin_ubiquitin-like"/>
</dbReference>
<dbReference type="SUPFAM" id="SSF54236">
    <property type="entry name" value="Ubiquitin-like"/>
    <property type="match status" value="1"/>
</dbReference>
<dbReference type="RefSeq" id="XP_007400336.1">
    <property type="nucleotide sequence ID" value="XM_007400274.1"/>
</dbReference>
<dbReference type="PROSITE" id="PS50053">
    <property type="entry name" value="UBIQUITIN_2"/>
    <property type="match status" value="1"/>
</dbReference>
<dbReference type="STRING" id="650164.K5VX52"/>
<dbReference type="InterPro" id="IPR000626">
    <property type="entry name" value="Ubiquitin-like_dom"/>
</dbReference>
<evidence type="ECO:0000313" key="2">
    <source>
        <dbReference type="EMBL" id="EKM51184.1"/>
    </source>
</evidence>
<reference evidence="2 3" key="1">
    <citation type="journal article" date="2012" name="BMC Genomics">
        <title>Comparative genomics of the white-rot fungi, Phanerochaete carnosa and P. chrysosporium, to elucidate the genetic basis of the distinct wood types they colonize.</title>
        <authorList>
            <person name="Suzuki H."/>
            <person name="MacDonald J."/>
            <person name="Syed K."/>
            <person name="Salamov A."/>
            <person name="Hori C."/>
            <person name="Aerts A."/>
            <person name="Henrissat B."/>
            <person name="Wiebenga A."/>
            <person name="vanKuyk P.A."/>
            <person name="Barry K."/>
            <person name="Lindquist E."/>
            <person name="LaButti K."/>
            <person name="Lapidus A."/>
            <person name="Lucas S."/>
            <person name="Coutinho P."/>
            <person name="Gong Y."/>
            <person name="Samejima M."/>
            <person name="Mahadevan R."/>
            <person name="Abou-Zaid M."/>
            <person name="de Vries R.P."/>
            <person name="Igarashi K."/>
            <person name="Yadav J.S."/>
            <person name="Grigoriev I.V."/>
            <person name="Master E.R."/>
        </authorList>
    </citation>
    <scope>NUCLEOTIDE SEQUENCE [LARGE SCALE GENOMIC DNA]</scope>
    <source>
        <strain evidence="2 3">HHB-10118-sp</strain>
    </source>
</reference>
<dbReference type="PANTHER" id="PTHR10666">
    <property type="entry name" value="UBIQUITIN"/>
    <property type="match status" value="1"/>
</dbReference>
<evidence type="ECO:0000259" key="1">
    <source>
        <dbReference type="PROSITE" id="PS50053"/>
    </source>
</evidence>
<feature type="domain" description="Ubiquitin-like" evidence="1">
    <location>
        <begin position="8"/>
        <end position="81"/>
    </location>
</feature>
<dbReference type="KEGG" id="pco:PHACADRAFT_103144"/>
<proteinExistence type="predicted"/>
<name>K5VX52_PHACS</name>
<dbReference type="GeneID" id="18907254"/>
<dbReference type="OrthoDB" id="428577at2759"/>
<organism evidence="2 3">
    <name type="scientific">Phanerochaete carnosa (strain HHB-10118-sp)</name>
    <name type="common">White-rot fungus</name>
    <name type="synonym">Peniophora carnosa</name>
    <dbReference type="NCBI Taxonomy" id="650164"/>
    <lineage>
        <taxon>Eukaryota</taxon>
        <taxon>Fungi</taxon>
        <taxon>Dikarya</taxon>
        <taxon>Basidiomycota</taxon>
        <taxon>Agaricomycotina</taxon>
        <taxon>Agaricomycetes</taxon>
        <taxon>Polyporales</taxon>
        <taxon>Phanerochaetaceae</taxon>
        <taxon>Phanerochaete</taxon>
    </lineage>
</organism>
<dbReference type="Pfam" id="PF00240">
    <property type="entry name" value="ubiquitin"/>
    <property type="match status" value="1"/>
</dbReference>
<evidence type="ECO:0000313" key="3">
    <source>
        <dbReference type="Proteomes" id="UP000008370"/>
    </source>
</evidence>
<dbReference type="Gene3D" id="3.10.20.90">
    <property type="entry name" value="Phosphatidylinositol 3-kinase Catalytic Subunit, Chain A, domain 1"/>
    <property type="match status" value="1"/>
</dbReference>
<dbReference type="SMART" id="SM00213">
    <property type="entry name" value="UBQ"/>
    <property type="match status" value="1"/>
</dbReference>
<protein>
    <recommendedName>
        <fullName evidence="1">Ubiquitin-like domain-containing protein</fullName>
    </recommendedName>
</protein>
<gene>
    <name evidence="2" type="ORF">PHACADRAFT_103144</name>
</gene>
<dbReference type="HOGENOM" id="CLU_010412_6_3_1"/>
<dbReference type="InterPro" id="IPR019956">
    <property type="entry name" value="Ubiquitin_dom"/>
</dbReference>
<dbReference type="Proteomes" id="UP000008370">
    <property type="component" value="Unassembled WGS sequence"/>
</dbReference>
<feature type="non-terminal residue" evidence="2">
    <location>
        <position position="83"/>
    </location>
</feature>
<dbReference type="EMBL" id="JH930477">
    <property type="protein sequence ID" value="EKM51184.1"/>
    <property type="molecule type" value="Genomic_DNA"/>
</dbReference>
<sequence>MISAHPVVYVKMLTGRTITLFSKLSSAVDELKRAIRVEENFTPDEQRLVFAGKQLNDSGRLVDHDVRNGSTLYLILRLNGGER</sequence>
<accession>K5VX52</accession>